<protein>
    <submittedName>
        <fullName evidence="2">Uncharacterized protein</fullName>
    </submittedName>
</protein>
<proteinExistence type="predicted"/>
<evidence type="ECO:0000313" key="3">
    <source>
        <dbReference type="Proteomes" id="UP000321805"/>
    </source>
</evidence>
<dbReference type="EMBL" id="CP042430">
    <property type="protein sequence ID" value="QEC48380.1"/>
    <property type="molecule type" value="Genomic_DNA"/>
</dbReference>
<dbReference type="KEGG" id="bsol:FSW04_12915"/>
<dbReference type="Proteomes" id="UP000321805">
    <property type="component" value="Chromosome"/>
</dbReference>
<name>A0A5B8U5S7_9ACTN</name>
<keyword evidence="3" id="KW-1185">Reference proteome</keyword>
<organism evidence="2 3">
    <name type="scientific">Baekduia soli</name>
    <dbReference type="NCBI Taxonomy" id="496014"/>
    <lineage>
        <taxon>Bacteria</taxon>
        <taxon>Bacillati</taxon>
        <taxon>Actinomycetota</taxon>
        <taxon>Thermoleophilia</taxon>
        <taxon>Solirubrobacterales</taxon>
        <taxon>Baekduiaceae</taxon>
        <taxon>Baekduia</taxon>
    </lineage>
</organism>
<reference evidence="2 3" key="1">
    <citation type="journal article" date="2018" name="J. Microbiol.">
        <title>Baekduia soli gen. nov., sp. nov., a novel bacterium isolated from the soil of Baekdu Mountain and proposal of a novel family name, Baekduiaceae fam. nov.</title>
        <authorList>
            <person name="An D.S."/>
            <person name="Siddiqi M.Z."/>
            <person name="Kim K.H."/>
            <person name="Yu H.S."/>
            <person name="Im W.T."/>
        </authorList>
    </citation>
    <scope>NUCLEOTIDE SEQUENCE [LARGE SCALE GENOMIC DNA]</scope>
    <source>
        <strain evidence="2 3">BR7-21</strain>
    </source>
</reference>
<accession>A0A5B8U5S7</accession>
<dbReference type="RefSeq" id="WP_146919849.1">
    <property type="nucleotide sequence ID" value="NZ_CP042430.1"/>
</dbReference>
<evidence type="ECO:0000256" key="1">
    <source>
        <dbReference type="SAM" id="MobiDB-lite"/>
    </source>
</evidence>
<evidence type="ECO:0000313" key="2">
    <source>
        <dbReference type="EMBL" id="QEC48380.1"/>
    </source>
</evidence>
<gene>
    <name evidence="2" type="ORF">FSW04_12915</name>
</gene>
<dbReference type="AlphaFoldDB" id="A0A5B8U5S7"/>
<sequence>MSSPGERTAQAADCADIGRLRCAAPASVAPGCYDIAGPDRLAFRAMTEEIARLQRRTPRSVDLPFTDSRPEGAAAALMTGPTASCRPR</sequence>
<feature type="region of interest" description="Disordered" evidence="1">
    <location>
        <begin position="58"/>
        <end position="88"/>
    </location>
</feature>